<evidence type="ECO:0000256" key="2">
    <source>
        <dbReference type="ARBA" id="ARBA00008919"/>
    </source>
</evidence>
<keyword evidence="8" id="KW-1185">Reference proteome</keyword>
<evidence type="ECO:0000256" key="5">
    <source>
        <dbReference type="RuleBase" id="RU003832"/>
    </source>
</evidence>
<dbReference type="InterPro" id="IPR055270">
    <property type="entry name" value="Glyco_tran_10_C"/>
</dbReference>
<protein>
    <recommendedName>
        <fullName evidence="5">Fucosyltransferase</fullName>
        <ecNumber evidence="5">2.4.1.-</ecNumber>
    </recommendedName>
</protein>
<dbReference type="PIRSF" id="PIRSF037334">
    <property type="entry name" value="Alpha1_3/4FUT_pln"/>
    <property type="match status" value="1"/>
</dbReference>
<dbReference type="EMBL" id="JBJUIK010000014">
    <property type="protein sequence ID" value="KAL3503896.1"/>
    <property type="molecule type" value="Genomic_DNA"/>
</dbReference>
<evidence type="ECO:0000259" key="6">
    <source>
        <dbReference type="Pfam" id="PF00852"/>
    </source>
</evidence>
<keyword evidence="5" id="KW-1133">Transmembrane helix</keyword>
<dbReference type="Gene3D" id="3.40.50.11660">
    <property type="entry name" value="Glycosyl transferase family 10, C-terminal domain"/>
    <property type="match status" value="1"/>
</dbReference>
<comment type="similarity">
    <text evidence="2 5">Belongs to the glycosyltransferase 10 family.</text>
</comment>
<keyword evidence="4 5" id="KW-0808">Transferase</keyword>
<dbReference type="Proteomes" id="UP001630127">
    <property type="component" value="Unassembled WGS sequence"/>
</dbReference>
<dbReference type="GO" id="GO:0016757">
    <property type="term" value="F:glycosyltransferase activity"/>
    <property type="evidence" value="ECO:0007669"/>
    <property type="project" value="UniProtKB-UniRule"/>
</dbReference>
<keyword evidence="3 5" id="KW-0328">Glycosyltransferase</keyword>
<dbReference type="GO" id="GO:0032580">
    <property type="term" value="C:Golgi cisterna membrane"/>
    <property type="evidence" value="ECO:0007669"/>
    <property type="project" value="UniProtKB-SubCell"/>
</dbReference>
<dbReference type="InterPro" id="IPR017177">
    <property type="entry name" value="Alpha-1_3/4-FUT_pln"/>
</dbReference>
<evidence type="ECO:0000313" key="8">
    <source>
        <dbReference type="Proteomes" id="UP001630127"/>
    </source>
</evidence>
<evidence type="ECO:0000256" key="1">
    <source>
        <dbReference type="ARBA" id="ARBA00004922"/>
    </source>
</evidence>
<comment type="caution">
    <text evidence="7">The sequence shown here is derived from an EMBL/GenBank/DDBJ whole genome shotgun (WGS) entry which is preliminary data.</text>
</comment>
<evidence type="ECO:0000313" key="7">
    <source>
        <dbReference type="EMBL" id="KAL3503896.1"/>
    </source>
</evidence>
<reference evidence="7 8" key="1">
    <citation type="submission" date="2024-11" db="EMBL/GenBank/DDBJ databases">
        <title>A near-complete genome assembly of Cinchona calisaya.</title>
        <authorList>
            <person name="Lian D.C."/>
            <person name="Zhao X.W."/>
            <person name="Wei L."/>
        </authorList>
    </citation>
    <scope>NUCLEOTIDE SEQUENCE [LARGE SCALE GENOMIC DNA]</scope>
    <source>
        <tissue evidence="7">Nenye</tissue>
    </source>
</reference>
<dbReference type="Pfam" id="PF00852">
    <property type="entry name" value="Glyco_transf_10"/>
    <property type="match status" value="1"/>
</dbReference>
<comment type="subcellular location">
    <subcellularLocation>
        <location evidence="5">Golgi apparatus</location>
        <location evidence="5">Golgi stack membrane</location>
        <topology evidence="5">Single-pass type II membrane protein</topology>
    </subcellularLocation>
</comment>
<accession>A0ABD2YA39</accession>
<evidence type="ECO:0000256" key="3">
    <source>
        <dbReference type="ARBA" id="ARBA00022676"/>
    </source>
</evidence>
<organism evidence="7 8">
    <name type="scientific">Cinchona calisaya</name>
    <dbReference type="NCBI Taxonomy" id="153742"/>
    <lineage>
        <taxon>Eukaryota</taxon>
        <taxon>Viridiplantae</taxon>
        <taxon>Streptophyta</taxon>
        <taxon>Embryophyta</taxon>
        <taxon>Tracheophyta</taxon>
        <taxon>Spermatophyta</taxon>
        <taxon>Magnoliopsida</taxon>
        <taxon>eudicotyledons</taxon>
        <taxon>Gunneridae</taxon>
        <taxon>Pentapetalae</taxon>
        <taxon>asterids</taxon>
        <taxon>lamiids</taxon>
        <taxon>Gentianales</taxon>
        <taxon>Rubiaceae</taxon>
        <taxon>Cinchonoideae</taxon>
        <taxon>Cinchoneae</taxon>
        <taxon>Cinchona</taxon>
    </lineage>
</organism>
<keyword evidence="5" id="KW-0472">Membrane</keyword>
<dbReference type="SUPFAM" id="SSF53756">
    <property type="entry name" value="UDP-Glycosyltransferase/glycogen phosphorylase"/>
    <property type="match status" value="1"/>
</dbReference>
<comment type="pathway">
    <text evidence="1">Protein modification; protein glycosylation.</text>
</comment>
<dbReference type="FunFam" id="3.40.50.11660:FF:000003">
    <property type="entry name" value="Alpha-(1,4)-fucosyltransferase"/>
    <property type="match status" value="1"/>
</dbReference>
<feature type="domain" description="Fucosyltransferase C-terminal" evidence="6">
    <location>
        <begin position="228"/>
        <end position="412"/>
    </location>
</feature>
<dbReference type="EC" id="2.4.1.-" evidence="5"/>
<keyword evidence="5" id="KW-0333">Golgi apparatus</keyword>
<feature type="transmembrane region" description="Helical" evidence="5">
    <location>
        <begin position="12"/>
        <end position="35"/>
    </location>
</feature>
<dbReference type="PANTHER" id="PTHR11929:SF194">
    <property type="entry name" value="ALPHA-(1,3)-FUCOSYLTRANSFERASE 10"/>
    <property type="match status" value="1"/>
</dbReference>
<gene>
    <name evidence="7" type="ORF">ACH5RR_033737</name>
</gene>
<evidence type="ECO:0000256" key="4">
    <source>
        <dbReference type="ARBA" id="ARBA00022679"/>
    </source>
</evidence>
<dbReference type="InterPro" id="IPR038577">
    <property type="entry name" value="GT10-like_C_sf"/>
</dbReference>
<name>A0ABD2YA39_9GENT</name>
<dbReference type="PANTHER" id="PTHR11929">
    <property type="entry name" value="ALPHA- 1,3 -FUCOSYLTRANSFERASE"/>
    <property type="match status" value="1"/>
</dbReference>
<keyword evidence="5" id="KW-0812">Transmembrane</keyword>
<dbReference type="AlphaFoldDB" id="A0ABD2YA39"/>
<dbReference type="InterPro" id="IPR001503">
    <property type="entry name" value="Glyco_trans_10"/>
</dbReference>
<proteinExistence type="inferred from homology"/>
<sequence length="418" mass="46947">MQLLSSIMPLKSINTFAVAVMLGFVLLILLFSGFLEFPYAKSSIPSPQDSPILNTVSKSKSDPFTDLFSAFRRWDSQVGCHRFREKYKGSVTNGSFASSSASLQDVDGELECRELKIDHVSVLVKGWTWIPDNLDNLYSCRCGLSCLWTKSPVLADKPDALLFETTTPPLQRRKGEPLRVYMDLEAGRKRSGYEDIFISYHAKDDVQSTYAGALFHNNRNYHLSRYKNNDTLVYWSSSRCLSQRNELAKRILSLLPHHSFGKCLNNVGGLDTALSLYPACTKDAGETPKWWDHLHCAMSHYKFVLAIENTMEESYVTEKLFYALDSGAVPIYFGAPNVWDFVPPRSIIDGSKFSSIEELASYVKVLANDPVAYAEYHAWRRCGVLGKYGKTRAASLDTLPCRLCESVSRKNGRSAGPS</sequence>